<dbReference type="Proteomes" id="UP000694553">
    <property type="component" value="Unassembled WGS sequence"/>
</dbReference>
<reference evidence="9" key="3">
    <citation type="submission" date="2025-09" db="UniProtKB">
        <authorList>
            <consortium name="Ensembl"/>
        </authorList>
    </citation>
    <scope>IDENTIFICATION</scope>
</reference>
<comment type="subcellular location">
    <subcellularLocation>
        <location evidence="2">Cytoplasmic vesicle</location>
    </subcellularLocation>
    <subcellularLocation>
        <location evidence="1">Early endosome</location>
    </subcellularLocation>
    <subcellularLocation>
        <location evidence="3">Late endosome</location>
    </subcellularLocation>
</comment>
<dbReference type="GO" id="GO:0005769">
    <property type="term" value="C:early endosome"/>
    <property type="evidence" value="ECO:0007669"/>
    <property type="project" value="UniProtKB-SubCell"/>
</dbReference>
<gene>
    <name evidence="9" type="primary">VIPAS39</name>
</gene>
<dbReference type="GO" id="GO:0005770">
    <property type="term" value="C:late endosome"/>
    <property type="evidence" value="ECO:0007669"/>
    <property type="project" value="UniProtKB-SubCell"/>
</dbReference>
<name>A0A8U7MRX2_CORMO</name>
<keyword evidence="10" id="KW-1185">Reference proteome</keyword>
<reference evidence="10" key="1">
    <citation type="submission" date="2019-10" db="EMBL/GenBank/DDBJ databases">
        <title>Corvus moneduloides (New Caledonian crow) genome, bCorMon1, primary haplotype.</title>
        <authorList>
            <person name="Rutz C."/>
            <person name="Fungtammasan C."/>
            <person name="Mountcastle J."/>
            <person name="Formenti G."/>
            <person name="Chow W."/>
            <person name="Howe K."/>
            <person name="Steele M.P."/>
            <person name="Fernandes J."/>
            <person name="Gilbert M.T.P."/>
            <person name="Fedrigo O."/>
            <person name="Jarvis E.D."/>
            <person name="Gemmell N."/>
        </authorList>
    </citation>
    <scope>NUCLEOTIDE SEQUENCE [LARGE SCALE GENOMIC DNA]</scope>
</reference>
<evidence type="ECO:0000256" key="2">
    <source>
        <dbReference type="ARBA" id="ARBA00004541"/>
    </source>
</evidence>
<evidence type="ECO:0000313" key="9">
    <source>
        <dbReference type="Ensembl" id="ENSCMUP00000032726.1"/>
    </source>
</evidence>
<dbReference type="PANTHER" id="PTHR13364:SF6">
    <property type="entry name" value="SPERMATOGENESIS-DEFECTIVE PROTEIN 39 HOMOLOG"/>
    <property type="match status" value="1"/>
</dbReference>
<protein>
    <recommendedName>
        <fullName evidence="4">Spermatogenesis-defective protein 39 homolog</fullName>
    </recommendedName>
    <alternativeName>
        <fullName evidence="7">VPS33B-interacting protein in apical-basolateral polarity regulator</fullName>
    </alternativeName>
    <alternativeName>
        <fullName evidence="8">VPS33B-interacting protein in polarity and apical restriction</fullName>
    </alternativeName>
</protein>
<reference evidence="9" key="2">
    <citation type="submission" date="2025-08" db="UniProtKB">
        <authorList>
            <consortium name="Ensembl"/>
        </authorList>
    </citation>
    <scope>IDENTIFICATION</scope>
</reference>
<accession>A0A8U7MRX2</accession>
<dbReference type="GO" id="GO:0007034">
    <property type="term" value="P:vacuolar transport"/>
    <property type="evidence" value="ECO:0007669"/>
    <property type="project" value="TreeGrafter"/>
</dbReference>
<evidence type="ECO:0000256" key="5">
    <source>
        <dbReference type="ARBA" id="ARBA00022753"/>
    </source>
</evidence>
<organism evidence="9 10">
    <name type="scientific">Corvus moneduloides</name>
    <name type="common">New Caledonian crow</name>
    <dbReference type="NCBI Taxonomy" id="1196302"/>
    <lineage>
        <taxon>Eukaryota</taxon>
        <taxon>Metazoa</taxon>
        <taxon>Chordata</taxon>
        <taxon>Craniata</taxon>
        <taxon>Vertebrata</taxon>
        <taxon>Euteleostomi</taxon>
        <taxon>Archelosauria</taxon>
        <taxon>Archosauria</taxon>
        <taxon>Dinosauria</taxon>
        <taxon>Saurischia</taxon>
        <taxon>Theropoda</taxon>
        <taxon>Coelurosauria</taxon>
        <taxon>Aves</taxon>
        <taxon>Neognathae</taxon>
        <taxon>Neoaves</taxon>
        <taxon>Telluraves</taxon>
        <taxon>Australaves</taxon>
        <taxon>Passeriformes</taxon>
        <taxon>Corvoidea</taxon>
        <taxon>Corvidae</taxon>
        <taxon>Corvus</taxon>
    </lineage>
</organism>
<keyword evidence="6" id="KW-0968">Cytoplasmic vesicle</keyword>
<evidence type="ECO:0000256" key="7">
    <source>
        <dbReference type="ARBA" id="ARBA00029984"/>
    </source>
</evidence>
<proteinExistence type="predicted"/>
<dbReference type="GO" id="GO:0006886">
    <property type="term" value="P:intracellular protein transport"/>
    <property type="evidence" value="ECO:0007669"/>
    <property type="project" value="TreeGrafter"/>
</dbReference>
<evidence type="ECO:0000256" key="6">
    <source>
        <dbReference type="ARBA" id="ARBA00023329"/>
    </source>
</evidence>
<dbReference type="Ensembl" id="ENSCMUT00000036101.1">
    <property type="protein sequence ID" value="ENSCMUP00000032726.1"/>
    <property type="gene ID" value="ENSCMUG00000001618.2"/>
</dbReference>
<evidence type="ECO:0000256" key="3">
    <source>
        <dbReference type="ARBA" id="ARBA00004603"/>
    </source>
</evidence>
<evidence type="ECO:0000256" key="4">
    <source>
        <dbReference type="ARBA" id="ARBA00019368"/>
    </source>
</evidence>
<dbReference type="AlphaFoldDB" id="A0A8U7MRX2"/>
<keyword evidence="5" id="KW-0967">Endosome</keyword>
<sequence length="611" mass="69057">MSRVRADEEEYWHSSKFRAFTFDDEDDELSQLKESKRAVNSLRDIVDDDDDDLERVSWSGEPVGSISWSIKETASSSTSSLDGRDSSLQKGSSSYAALPKQASSYSLSSLFKGRNKLPSFQSLSDALTDTGVKNYAPELRRPRAEYKDYSSDWSPKDTVRRMQRGKVCSLERFRSLQDKLVLLDEAVAGHDGNVITAVLIFLKRTLRREILFRELEVRQVALCHLIHFLRETGEQKFLLDLLRFLDRTEDVALSQYREHLNIQDVEKRREFLKGCIGLPFSAEDTSHIQDHYTLLERQIIIEANDRHLEMAGQSELFRKYPRKASILNMPLVTTLFYSCFYHYTEAEGMFSSPTNLKKTFKIPDKQYVLTALAARAKLRAWGDVDALLTTKVSCRKPCWGHSPNNWYLLLIAGLFLSYWTDWFYFSRASAAGCCNTFLLSLPKTSAGPGLVAAISSEKGAAPELCCQRDCSQPVSSHCVKGSAMGCTWWLWSTLLALGEKTHVFLWLEGLPFWVNIGLVLISELAGLYQEEGTYWLPPGGGDLAEEQCSCAGEPGTPAYVLLCVGIWCVNDSSGELLPSWKWEKFADLLALPGGRSTQLSNPCINRKRECY</sequence>
<evidence type="ECO:0000256" key="1">
    <source>
        <dbReference type="ARBA" id="ARBA00004412"/>
    </source>
</evidence>
<dbReference type="InterPro" id="IPR040057">
    <property type="entry name" value="Spe-39"/>
</dbReference>
<evidence type="ECO:0000256" key="8">
    <source>
        <dbReference type="ARBA" id="ARBA00031270"/>
    </source>
</evidence>
<dbReference type="PANTHER" id="PTHR13364">
    <property type="entry name" value="DEFECTIVE SPERMATOGENESIS PROTEIN 39"/>
    <property type="match status" value="1"/>
</dbReference>
<evidence type="ECO:0000313" key="10">
    <source>
        <dbReference type="Proteomes" id="UP000694553"/>
    </source>
</evidence>